<evidence type="ECO:0000313" key="8">
    <source>
        <dbReference type="EMBL" id="KKK68093.1"/>
    </source>
</evidence>
<dbReference type="FunFam" id="3.40.1440.10:FF:000001">
    <property type="entry name" value="UvrABC system protein C"/>
    <property type="match status" value="1"/>
</dbReference>
<sequence length="251" mass="28581">FKDAFEKVLYVGKAKVLRSRVSSYFRKSANLDMRKSRMVELVRDFSFIVTSSELEALALEANLIKQYRPRFNVVLRDDKNYPYLKLTVDEYWPRLEVVRRTRKGKSLYFGPYIPAGNMWETLAFIRRNFGLRPCSYKMDQATKMRPCLQHQMGRCLAPCAGLATHGEYMRVVGEVEMFLRGRRGELLDGLKDQMARLSEEMMYEEAAGARPDKGVRARVGEAEGRGPGAWGPGRCCGLSRSARSGNSGRPG</sequence>
<keyword evidence="5" id="KW-0234">DNA repair</keyword>
<feature type="domain" description="GIY-YIG" evidence="7">
    <location>
        <begin position="1"/>
        <end position="73"/>
    </location>
</feature>
<dbReference type="SUPFAM" id="SSF82771">
    <property type="entry name" value="GIY-YIG endonuclease"/>
    <property type="match status" value="1"/>
</dbReference>
<keyword evidence="4" id="KW-0267">Excision nuclease</keyword>
<reference evidence="8" key="1">
    <citation type="journal article" date="2015" name="Nature">
        <title>Complex archaea that bridge the gap between prokaryotes and eukaryotes.</title>
        <authorList>
            <person name="Spang A."/>
            <person name="Saw J.H."/>
            <person name="Jorgensen S.L."/>
            <person name="Zaremba-Niedzwiedzka K."/>
            <person name="Martijn J."/>
            <person name="Lind A.E."/>
            <person name="van Eijk R."/>
            <person name="Schleper C."/>
            <person name="Guy L."/>
            <person name="Ettema T.J."/>
        </authorList>
    </citation>
    <scope>NUCLEOTIDE SEQUENCE</scope>
</reference>
<accession>A0A0F8XGS1</accession>
<dbReference type="InterPro" id="IPR050066">
    <property type="entry name" value="UvrABC_protein_C"/>
</dbReference>
<keyword evidence="2" id="KW-0227">DNA damage</keyword>
<dbReference type="Pfam" id="PF01541">
    <property type="entry name" value="GIY-YIG"/>
    <property type="match status" value="1"/>
</dbReference>
<dbReference type="SMART" id="SM00465">
    <property type="entry name" value="GIYc"/>
    <property type="match status" value="1"/>
</dbReference>
<protein>
    <recommendedName>
        <fullName evidence="7">GIY-YIG domain-containing protein</fullName>
    </recommendedName>
</protein>
<dbReference type="PANTHER" id="PTHR30562:SF1">
    <property type="entry name" value="UVRABC SYSTEM PROTEIN C"/>
    <property type="match status" value="1"/>
</dbReference>
<keyword evidence="3" id="KW-0228">DNA excision</keyword>
<dbReference type="EMBL" id="LAZR01059295">
    <property type="protein sequence ID" value="KKK68093.1"/>
    <property type="molecule type" value="Genomic_DNA"/>
</dbReference>
<feature type="compositionally biased region" description="Polar residues" evidence="6">
    <location>
        <begin position="241"/>
        <end position="251"/>
    </location>
</feature>
<dbReference type="InterPro" id="IPR036876">
    <property type="entry name" value="UVR_dom_sf"/>
</dbReference>
<gene>
    <name evidence="8" type="ORF">LCGC14_2947510</name>
</gene>
<feature type="region of interest" description="Disordered" evidence="6">
    <location>
        <begin position="208"/>
        <end position="251"/>
    </location>
</feature>
<dbReference type="GO" id="GO:0004518">
    <property type="term" value="F:nuclease activity"/>
    <property type="evidence" value="ECO:0007669"/>
    <property type="project" value="UniProtKB-KW"/>
</dbReference>
<evidence type="ECO:0000256" key="1">
    <source>
        <dbReference type="ARBA" id="ARBA00022490"/>
    </source>
</evidence>
<evidence type="ECO:0000256" key="5">
    <source>
        <dbReference type="ARBA" id="ARBA00023204"/>
    </source>
</evidence>
<evidence type="ECO:0000259" key="7">
    <source>
        <dbReference type="PROSITE" id="PS50164"/>
    </source>
</evidence>
<evidence type="ECO:0000256" key="2">
    <source>
        <dbReference type="ARBA" id="ARBA00022763"/>
    </source>
</evidence>
<organism evidence="8">
    <name type="scientific">marine sediment metagenome</name>
    <dbReference type="NCBI Taxonomy" id="412755"/>
    <lineage>
        <taxon>unclassified sequences</taxon>
        <taxon>metagenomes</taxon>
        <taxon>ecological metagenomes</taxon>
    </lineage>
</organism>
<evidence type="ECO:0000256" key="3">
    <source>
        <dbReference type="ARBA" id="ARBA00022769"/>
    </source>
</evidence>
<feature type="compositionally biased region" description="Basic and acidic residues" evidence="6">
    <location>
        <begin position="210"/>
        <end position="224"/>
    </location>
</feature>
<dbReference type="PANTHER" id="PTHR30562">
    <property type="entry name" value="UVRC/OXIDOREDUCTASE"/>
    <property type="match status" value="1"/>
</dbReference>
<feature type="non-terminal residue" evidence="8">
    <location>
        <position position="1"/>
    </location>
</feature>
<dbReference type="PROSITE" id="PS50164">
    <property type="entry name" value="GIY_YIG"/>
    <property type="match status" value="1"/>
</dbReference>
<dbReference type="InterPro" id="IPR000305">
    <property type="entry name" value="GIY-YIG_endonuc"/>
</dbReference>
<dbReference type="InterPro" id="IPR035901">
    <property type="entry name" value="GIY-YIG_endonuc_sf"/>
</dbReference>
<evidence type="ECO:0000256" key="4">
    <source>
        <dbReference type="ARBA" id="ARBA00022881"/>
    </source>
</evidence>
<dbReference type="AlphaFoldDB" id="A0A0F8XGS1"/>
<dbReference type="SUPFAM" id="SSF46600">
    <property type="entry name" value="C-terminal UvrC-binding domain of UvrB"/>
    <property type="match status" value="1"/>
</dbReference>
<dbReference type="Gene3D" id="3.40.1440.10">
    <property type="entry name" value="GIY-YIG endonuclease"/>
    <property type="match status" value="1"/>
</dbReference>
<comment type="caution">
    <text evidence="8">The sequence shown here is derived from an EMBL/GenBank/DDBJ whole genome shotgun (WGS) entry which is preliminary data.</text>
</comment>
<evidence type="ECO:0000256" key="6">
    <source>
        <dbReference type="SAM" id="MobiDB-lite"/>
    </source>
</evidence>
<dbReference type="InterPro" id="IPR047296">
    <property type="entry name" value="GIY-YIG_UvrC_Cho"/>
</dbReference>
<keyword evidence="1" id="KW-0963">Cytoplasm</keyword>
<dbReference type="GO" id="GO:0006289">
    <property type="term" value="P:nucleotide-excision repair"/>
    <property type="evidence" value="ECO:0007669"/>
    <property type="project" value="InterPro"/>
</dbReference>
<proteinExistence type="predicted"/>
<dbReference type="CDD" id="cd10434">
    <property type="entry name" value="GIY-YIG_UvrC_Cho"/>
    <property type="match status" value="1"/>
</dbReference>
<name>A0A0F8XGS1_9ZZZZ</name>
<dbReference type="GO" id="GO:0009380">
    <property type="term" value="C:excinuclease repair complex"/>
    <property type="evidence" value="ECO:0007669"/>
    <property type="project" value="TreeGrafter"/>
</dbReference>